<evidence type="ECO:0000313" key="2">
    <source>
        <dbReference type="EMBL" id="VEU73105.1"/>
    </source>
</evidence>
<geneLocation type="plasmid" evidence="2 3">
    <name>2</name>
</geneLocation>
<feature type="transmembrane region" description="Helical" evidence="1">
    <location>
        <begin position="116"/>
        <end position="140"/>
    </location>
</feature>
<keyword evidence="3" id="KW-1185">Reference proteome</keyword>
<organism evidence="2 3">
    <name type="scientific">Mycoplasmopsis gallopavonis</name>
    <dbReference type="NCBI Taxonomy" id="76629"/>
    <lineage>
        <taxon>Bacteria</taxon>
        <taxon>Bacillati</taxon>
        <taxon>Mycoplasmatota</taxon>
        <taxon>Mycoplasmoidales</taxon>
        <taxon>Metamycoplasmataceae</taxon>
        <taxon>Mycoplasmopsis</taxon>
    </lineage>
</organism>
<protein>
    <recommendedName>
        <fullName evidence="4">Transmembrane protein</fullName>
    </recommendedName>
</protein>
<evidence type="ECO:0000313" key="3">
    <source>
        <dbReference type="Proteomes" id="UP000289862"/>
    </source>
</evidence>
<accession>A0A449B054</accession>
<evidence type="ECO:0008006" key="4">
    <source>
        <dbReference type="Google" id="ProtNLM"/>
    </source>
</evidence>
<feature type="transmembrane region" description="Helical" evidence="1">
    <location>
        <begin position="82"/>
        <end position="104"/>
    </location>
</feature>
<dbReference type="EMBL" id="LR215032">
    <property type="protein sequence ID" value="VEU73105.1"/>
    <property type="molecule type" value="Genomic_DNA"/>
</dbReference>
<feature type="transmembrane region" description="Helical" evidence="1">
    <location>
        <begin position="146"/>
        <end position="168"/>
    </location>
</feature>
<dbReference type="Proteomes" id="UP000289862">
    <property type="component" value="Plasmid 2"/>
</dbReference>
<keyword evidence="1" id="KW-1133">Transmembrane helix</keyword>
<keyword evidence="1" id="KW-0812">Transmembrane</keyword>
<evidence type="ECO:0000256" key="1">
    <source>
        <dbReference type="SAM" id="Phobius"/>
    </source>
</evidence>
<dbReference type="AlphaFoldDB" id="A0A449B054"/>
<name>A0A449B054_9BACT</name>
<dbReference type="RefSeq" id="WP_119572279.1">
    <property type="nucleotide sequence ID" value="NZ_LR215032.1"/>
</dbReference>
<gene>
    <name evidence="2" type="ORF">NCTC10186_00594</name>
</gene>
<sequence length="192" mass="21916">MKTNNYTKTIINSLACFGALTFLIAAILRISLAGQWISGQNWLDLGNINKLYENLVNSSDLTILTWTKKAIQMSYIESSFKILELISLSIFVVIIIVNIWSFGIKKSKDSSSIMSITYIIFFLIIFTLVIPYLTFFGFSIQKPMEVLIFGLWELILTISLIAIIILTFKNNFAKLPNFKFLSTKQTEEDKNN</sequence>
<proteinExistence type="predicted"/>
<dbReference type="KEGG" id="mgal:NCTC10186_00594"/>
<keyword evidence="1" id="KW-0472">Membrane</keyword>
<reference evidence="2 3" key="1">
    <citation type="submission" date="2019-01" db="EMBL/GenBank/DDBJ databases">
        <authorList>
            <consortium name="Pathogen Informatics"/>
        </authorList>
    </citation>
    <scope>NUCLEOTIDE SEQUENCE [LARGE SCALE GENOMIC DNA]</scope>
    <source>
        <strain evidence="2 3">NCTC10186</strain>
        <plasmid evidence="3">2</plasmid>
    </source>
</reference>
<keyword evidence="2" id="KW-0614">Plasmid</keyword>